<dbReference type="EMBL" id="HBUE01090633">
    <property type="protein sequence ID" value="CAG6481413.1"/>
    <property type="molecule type" value="Transcribed_RNA"/>
</dbReference>
<evidence type="ECO:0000256" key="1">
    <source>
        <dbReference type="SAM" id="MobiDB-lite"/>
    </source>
</evidence>
<name>A0A8D8BVI0_CULPI</name>
<feature type="compositionally biased region" description="Polar residues" evidence="1">
    <location>
        <begin position="81"/>
        <end position="103"/>
    </location>
</feature>
<proteinExistence type="predicted"/>
<reference evidence="2" key="1">
    <citation type="submission" date="2021-05" db="EMBL/GenBank/DDBJ databases">
        <authorList>
            <person name="Alioto T."/>
            <person name="Alioto T."/>
            <person name="Gomez Garrido J."/>
        </authorList>
    </citation>
    <scope>NUCLEOTIDE SEQUENCE</scope>
</reference>
<dbReference type="EMBL" id="HBUE01090634">
    <property type="protein sequence ID" value="CAG6481415.1"/>
    <property type="molecule type" value="Transcribed_RNA"/>
</dbReference>
<dbReference type="AlphaFoldDB" id="A0A8D8BVI0"/>
<evidence type="ECO:0000313" key="2">
    <source>
        <dbReference type="EMBL" id="CAG6481413.1"/>
    </source>
</evidence>
<feature type="region of interest" description="Disordered" evidence="1">
    <location>
        <begin position="79"/>
        <end position="107"/>
    </location>
</feature>
<protein>
    <submittedName>
        <fullName evidence="2">(northern house mosquito) hypothetical protein</fullName>
    </submittedName>
</protein>
<sequence length="116" mass="12992">MQSSTQNVTTFSLFLSILNEDAFRFILLLISPSTASRKTLAHTATKTCLGQINPPPQDHLMRFSSEYAKCAPPLEIEIDPSNPNSLMHHTTLSKTPSPKNSTRADYFVMPREKNNL</sequence>
<organism evidence="2">
    <name type="scientific">Culex pipiens</name>
    <name type="common">House mosquito</name>
    <dbReference type="NCBI Taxonomy" id="7175"/>
    <lineage>
        <taxon>Eukaryota</taxon>
        <taxon>Metazoa</taxon>
        <taxon>Ecdysozoa</taxon>
        <taxon>Arthropoda</taxon>
        <taxon>Hexapoda</taxon>
        <taxon>Insecta</taxon>
        <taxon>Pterygota</taxon>
        <taxon>Neoptera</taxon>
        <taxon>Endopterygota</taxon>
        <taxon>Diptera</taxon>
        <taxon>Nematocera</taxon>
        <taxon>Culicoidea</taxon>
        <taxon>Culicidae</taxon>
        <taxon>Culicinae</taxon>
        <taxon>Culicini</taxon>
        <taxon>Culex</taxon>
        <taxon>Culex</taxon>
    </lineage>
</organism>
<accession>A0A8D8BVI0</accession>